<dbReference type="InterPro" id="IPR032830">
    <property type="entry name" value="XPB/Ssl2_N"/>
</dbReference>
<gene>
    <name evidence="2" type="ORF">ACFO8Q_16525</name>
</gene>
<keyword evidence="2" id="KW-0547">Nucleotide-binding</keyword>
<evidence type="ECO:0000313" key="3">
    <source>
        <dbReference type="Proteomes" id="UP001596002"/>
    </source>
</evidence>
<keyword evidence="2" id="KW-0067">ATP-binding</keyword>
<feature type="domain" description="Helicase XPB/Ssl2 N-terminal" evidence="1">
    <location>
        <begin position="374"/>
        <end position="455"/>
    </location>
</feature>
<name>A0ABV9Q4F6_9BACL</name>
<keyword evidence="2" id="KW-0347">Helicase</keyword>
<dbReference type="Proteomes" id="UP001596002">
    <property type="component" value="Unassembled WGS sequence"/>
</dbReference>
<comment type="caution">
    <text evidence="2">The sequence shown here is derived from an EMBL/GenBank/DDBJ whole genome shotgun (WGS) entry which is preliminary data.</text>
</comment>
<dbReference type="GO" id="GO:0004386">
    <property type="term" value="F:helicase activity"/>
    <property type="evidence" value="ECO:0007669"/>
    <property type="project" value="UniProtKB-KW"/>
</dbReference>
<dbReference type="EMBL" id="JBHSHC010000112">
    <property type="protein sequence ID" value="MFC4768945.1"/>
    <property type="molecule type" value="Genomic_DNA"/>
</dbReference>
<dbReference type="Pfam" id="PF13625">
    <property type="entry name" value="Helicase_C_3"/>
    <property type="match status" value="1"/>
</dbReference>
<sequence>MRLSECLNSSDIDALRKIAERYDFDCHRSSKNSLMQTIMAHFNNRKFIQDRLLSLESKEYRDALMQIVMDKRQCFSREDLSAIAKRAIGNQSGQETQLITNLLRDGWVYRLGSHGGKTAYFVPEDVMKTMKEFLAVQLQSQVETISGPPLVYRDDQFAIVRDAVQFISFVKNHDVKITQNGVIFKRQLLQLLDSFEIKEEPVTGGWRFGYGRRFFDYPDRFALFYDCLYSRGIIEEQEAGILAVTDKTEEWLEKPDKNKLLDLVNFWRLLYRRPIPRLSFALNTMARAVCKKWTLVESVNQLLSPYVGDYYYDNQVQVMEKRIYQMMVNLGLLCYGKLVDGRAVMRLSDLGRELLLEETADEAKETLLPETTPLIIQPNFDLLLPAAEAGRLDWELSQFTDLIRADMMRVYRITKSSISRGLQKGWSYQRIIGFLDQHSGSLLPVNVKRMIERWCQNASGILLNR</sequence>
<proteinExistence type="predicted"/>
<dbReference type="RefSeq" id="WP_380026900.1">
    <property type="nucleotide sequence ID" value="NZ_JBHSHC010000112.1"/>
</dbReference>
<accession>A0ABV9Q4F6</accession>
<keyword evidence="2" id="KW-0378">Hydrolase</keyword>
<protein>
    <submittedName>
        <fullName evidence="2">Helicase-associated domain-containing protein</fullName>
    </submittedName>
</protein>
<organism evidence="2 3">
    <name type="scientific">Effusibacillus consociatus</name>
    <dbReference type="NCBI Taxonomy" id="1117041"/>
    <lineage>
        <taxon>Bacteria</taxon>
        <taxon>Bacillati</taxon>
        <taxon>Bacillota</taxon>
        <taxon>Bacilli</taxon>
        <taxon>Bacillales</taxon>
        <taxon>Alicyclobacillaceae</taxon>
        <taxon>Effusibacillus</taxon>
    </lineage>
</organism>
<reference evidence="3" key="1">
    <citation type="journal article" date="2019" name="Int. J. Syst. Evol. Microbiol.">
        <title>The Global Catalogue of Microorganisms (GCM) 10K type strain sequencing project: providing services to taxonomists for standard genome sequencing and annotation.</title>
        <authorList>
            <consortium name="The Broad Institute Genomics Platform"/>
            <consortium name="The Broad Institute Genome Sequencing Center for Infectious Disease"/>
            <person name="Wu L."/>
            <person name="Ma J."/>
        </authorList>
    </citation>
    <scope>NUCLEOTIDE SEQUENCE [LARGE SCALE GENOMIC DNA]</scope>
    <source>
        <strain evidence="3">WYCCWR 12678</strain>
    </source>
</reference>
<keyword evidence="3" id="KW-1185">Reference proteome</keyword>
<evidence type="ECO:0000259" key="1">
    <source>
        <dbReference type="Pfam" id="PF13625"/>
    </source>
</evidence>
<evidence type="ECO:0000313" key="2">
    <source>
        <dbReference type="EMBL" id="MFC4768945.1"/>
    </source>
</evidence>